<dbReference type="Proteomes" id="UP001153069">
    <property type="component" value="Unassembled WGS sequence"/>
</dbReference>
<name>A0A9N8EM39_9STRA</name>
<protein>
    <submittedName>
        <fullName evidence="1">Uncharacterized protein</fullName>
    </submittedName>
</protein>
<dbReference type="EMBL" id="CAICTM010001447">
    <property type="protein sequence ID" value="CAB9523731.1"/>
    <property type="molecule type" value="Genomic_DNA"/>
</dbReference>
<sequence length="105" mass="12132">MDPQLSREQERGWNRLHVYSTGRHSSAVEVTSVLVRDEYGICDTSEDGIAKLQAVTRLLAARVQPTEKFPVYKYCQNLTSRLPHEAIRLMTMPVLKKTMPWNWSL</sequence>
<reference evidence="1" key="1">
    <citation type="submission" date="2020-06" db="EMBL/GenBank/DDBJ databases">
        <authorList>
            <consortium name="Plant Systems Biology data submission"/>
        </authorList>
    </citation>
    <scope>NUCLEOTIDE SEQUENCE</scope>
    <source>
        <strain evidence="1">D6</strain>
    </source>
</reference>
<gene>
    <name evidence="1" type="ORF">SEMRO_1449_G273721.1</name>
</gene>
<evidence type="ECO:0000313" key="1">
    <source>
        <dbReference type="EMBL" id="CAB9523731.1"/>
    </source>
</evidence>
<organism evidence="1 2">
    <name type="scientific">Seminavis robusta</name>
    <dbReference type="NCBI Taxonomy" id="568900"/>
    <lineage>
        <taxon>Eukaryota</taxon>
        <taxon>Sar</taxon>
        <taxon>Stramenopiles</taxon>
        <taxon>Ochrophyta</taxon>
        <taxon>Bacillariophyta</taxon>
        <taxon>Bacillariophyceae</taxon>
        <taxon>Bacillariophycidae</taxon>
        <taxon>Naviculales</taxon>
        <taxon>Naviculaceae</taxon>
        <taxon>Seminavis</taxon>
    </lineage>
</organism>
<proteinExistence type="predicted"/>
<accession>A0A9N8EM39</accession>
<comment type="caution">
    <text evidence="1">The sequence shown here is derived from an EMBL/GenBank/DDBJ whole genome shotgun (WGS) entry which is preliminary data.</text>
</comment>
<dbReference type="AlphaFoldDB" id="A0A9N8EM39"/>
<keyword evidence="2" id="KW-1185">Reference proteome</keyword>
<evidence type="ECO:0000313" key="2">
    <source>
        <dbReference type="Proteomes" id="UP001153069"/>
    </source>
</evidence>